<dbReference type="InterPro" id="IPR022087">
    <property type="entry name" value="DA1-like_dom"/>
</dbReference>
<dbReference type="InterPro" id="IPR045218">
    <property type="entry name" value="DA1-like"/>
</dbReference>
<dbReference type="PROSITE" id="PS00478">
    <property type="entry name" value="LIM_DOMAIN_1"/>
    <property type="match status" value="1"/>
</dbReference>
<sequence length="473" mass="53332">MKWFDKLFGSSGSSHDYDGEGYYHDYPFYNSGGWHEPDFLSEGPAYSSDMQSTEELDHAIALSLVEDHGRDKPSPEVDDEQLARALQESLNLDSGPRFGNPFLFPHFPVPVVPRSNCAGCDKPLGYGRFLSCLGKNWHPECFSCRLCNKPISDREFSVQGRDAYHRECYKELFHPKCEVCHNFIPTNAAGLIEYRSHPFWNQKYCPRHEQDGTPRCGSCDRIQPADVQYAQLGDGRNLCLECLDTAVLDTKACQPLYREILNFYKTLGMRIDQEIPMLLVERSALNAAREGEKDGHAHTSETRGLCLSEEQTIATVFGRKPRMPIGPANFFTEPLKLIRHCEVTAILVLFGLTRLLTGSILAHELMHAWLRLDGGFPNLPNDVEEGICQVMSHIWLSGELKNLSSKNSGSSSASKANPTHNAIQARLGKFYLHQIMTDSSPIYGDGFRRGYAAVTQFGLSRTIEHLRFTRDFP</sequence>
<evidence type="ECO:0000256" key="2">
    <source>
        <dbReference type="ARBA" id="ARBA00022833"/>
    </source>
</evidence>
<evidence type="ECO:0000313" key="5">
    <source>
        <dbReference type="EMBL" id="CAK9866725.1"/>
    </source>
</evidence>
<keyword evidence="2 3" id="KW-0862">Zinc</keyword>
<dbReference type="PROSITE" id="PS50023">
    <property type="entry name" value="LIM_DOMAIN_2"/>
    <property type="match status" value="1"/>
</dbReference>
<evidence type="ECO:0000256" key="1">
    <source>
        <dbReference type="ARBA" id="ARBA00022723"/>
    </source>
</evidence>
<organism evidence="5 6">
    <name type="scientific">Sphagnum jensenii</name>
    <dbReference type="NCBI Taxonomy" id="128206"/>
    <lineage>
        <taxon>Eukaryota</taxon>
        <taxon>Viridiplantae</taxon>
        <taxon>Streptophyta</taxon>
        <taxon>Embryophyta</taxon>
        <taxon>Bryophyta</taxon>
        <taxon>Sphagnophytina</taxon>
        <taxon>Sphagnopsida</taxon>
        <taxon>Sphagnales</taxon>
        <taxon>Sphagnaceae</taxon>
        <taxon>Sphagnum</taxon>
    </lineage>
</organism>
<dbReference type="EMBL" id="OZ023717">
    <property type="protein sequence ID" value="CAK9866725.1"/>
    <property type="molecule type" value="Genomic_DNA"/>
</dbReference>
<gene>
    <name evidence="5" type="ORF">CSSPJE1EN2_LOCUS9720</name>
</gene>
<evidence type="ECO:0000313" key="6">
    <source>
        <dbReference type="Proteomes" id="UP001497522"/>
    </source>
</evidence>
<accession>A0ABP1AVZ2</accession>
<dbReference type="PANTHER" id="PTHR24209">
    <property type="entry name" value="PROTEIN DA1-RELATED 2"/>
    <property type="match status" value="1"/>
</dbReference>
<dbReference type="SMART" id="SM00132">
    <property type="entry name" value="LIM"/>
    <property type="match status" value="1"/>
</dbReference>
<name>A0ABP1AVZ2_9BRYO</name>
<keyword evidence="1 3" id="KW-0479">Metal-binding</keyword>
<dbReference type="Gene3D" id="2.10.110.10">
    <property type="entry name" value="Cysteine Rich Protein"/>
    <property type="match status" value="1"/>
</dbReference>
<proteinExistence type="predicted"/>
<evidence type="ECO:0000259" key="4">
    <source>
        <dbReference type="PROSITE" id="PS50023"/>
    </source>
</evidence>
<protein>
    <recommendedName>
        <fullName evidence="4">LIM zinc-binding domain-containing protein</fullName>
    </recommendedName>
</protein>
<dbReference type="Pfam" id="PF12315">
    <property type="entry name" value="DA1-like"/>
    <property type="match status" value="1"/>
</dbReference>
<reference evidence="5" key="1">
    <citation type="submission" date="2024-03" db="EMBL/GenBank/DDBJ databases">
        <authorList>
            <consortium name="ELIXIR-Norway"/>
            <consortium name="Elixir Norway"/>
        </authorList>
    </citation>
    <scope>NUCLEOTIDE SEQUENCE</scope>
</reference>
<dbReference type="InterPro" id="IPR001781">
    <property type="entry name" value="Znf_LIM"/>
</dbReference>
<dbReference type="CDD" id="cd09396">
    <property type="entry name" value="LIM_DA1"/>
    <property type="match status" value="1"/>
</dbReference>
<dbReference type="SUPFAM" id="SSF57716">
    <property type="entry name" value="Glucocorticoid receptor-like (DNA-binding domain)"/>
    <property type="match status" value="2"/>
</dbReference>
<dbReference type="PANTHER" id="PTHR24209:SF7">
    <property type="entry name" value="PROTEIN DA1-RELATED 2"/>
    <property type="match status" value="1"/>
</dbReference>
<feature type="domain" description="LIM zinc-binding" evidence="4">
    <location>
        <begin position="115"/>
        <end position="175"/>
    </location>
</feature>
<evidence type="ECO:0000256" key="3">
    <source>
        <dbReference type="PROSITE-ProRule" id="PRU00125"/>
    </source>
</evidence>
<dbReference type="Pfam" id="PF00412">
    <property type="entry name" value="LIM"/>
    <property type="match status" value="1"/>
</dbReference>
<dbReference type="Proteomes" id="UP001497522">
    <property type="component" value="Chromosome 16"/>
</dbReference>
<keyword evidence="3" id="KW-0440">LIM domain</keyword>
<keyword evidence="6" id="KW-1185">Reference proteome</keyword>